<sequence>MEHMQQISPESEILSYFQGGGEKYSHEVQVLGAVIKELSAEGIHVSNKAMILKLIEKLETTTDVIQLDVYRQVLEVVVGMTPDDA</sequence>
<organism evidence="1 2">
    <name type="scientific">Erwinia rhapontici</name>
    <name type="common">Pectobacterium rhapontici</name>
    <dbReference type="NCBI Taxonomy" id="55212"/>
    <lineage>
        <taxon>Bacteria</taxon>
        <taxon>Pseudomonadati</taxon>
        <taxon>Pseudomonadota</taxon>
        <taxon>Gammaproteobacteria</taxon>
        <taxon>Enterobacterales</taxon>
        <taxon>Erwiniaceae</taxon>
        <taxon>Erwinia</taxon>
    </lineage>
</organism>
<evidence type="ECO:0008006" key="3">
    <source>
        <dbReference type="Google" id="ProtNLM"/>
    </source>
</evidence>
<protein>
    <recommendedName>
        <fullName evidence="3">Biofilm development protein YmgB/AriR</fullName>
    </recommendedName>
</protein>
<dbReference type="RefSeq" id="WP_337706683.1">
    <property type="nucleotide sequence ID" value="NZ_JAGGMP010000001.1"/>
</dbReference>
<dbReference type="Pfam" id="PF10798">
    <property type="entry name" value="YmgB"/>
    <property type="match status" value="1"/>
</dbReference>
<dbReference type="EMBL" id="AP024329">
    <property type="protein sequence ID" value="BCQ34622.1"/>
    <property type="molecule type" value="Genomic_DNA"/>
</dbReference>
<name>A0ABM7MZH0_ERWRD</name>
<evidence type="ECO:0000313" key="1">
    <source>
        <dbReference type="EMBL" id="BCQ34622.1"/>
    </source>
</evidence>
<dbReference type="Proteomes" id="UP000677515">
    <property type="component" value="Chromosome"/>
</dbReference>
<dbReference type="InterPro" id="IPR024753">
    <property type="entry name" value="AriR"/>
</dbReference>
<keyword evidence="2" id="KW-1185">Reference proteome</keyword>
<reference evidence="1 2" key="1">
    <citation type="submission" date="2021-01" db="EMBL/GenBank/DDBJ databases">
        <title>Complete genome sequence of Erwinia rhapontici MAFF 311153.</title>
        <authorList>
            <person name="Morohoshi T."/>
            <person name="Someya N."/>
        </authorList>
    </citation>
    <scope>NUCLEOTIDE SEQUENCE [LARGE SCALE GENOMIC DNA]</scope>
    <source>
        <strain evidence="1 2">MAFF 311153</strain>
    </source>
</reference>
<evidence type="ECO:0000313" key="2">
    <source>
        <dbReference type="Proteomes" id="UP000677515"/>
    </source>
</evidence>
<dbReference type="Gene3D" id="1.20.5.5260">
    <property type="match status" value="1"/>
</dbReference>
<proteinExistence type="predicted"/>
<gene>
    <name evidence="1" type="ORF">ERHA53_19650</name>
</gene>
<accession>A0ABM7MZH0</accession>